<dbReference type="AlphaFoldDB" id="A0A517TUP0"/>
<dbReference type="EMBL" id="CP036339">
    <property type="protein sequence ID" value="QDT72090.1"/>
    <property type="molecule type" value="Genomic_DNA"/>
</dbReference>
<dbReference type="Proteomes" id="UP000317909">
    <property type="component" value="Chromosome"/>
</dbReference>
<feature type="domain" description="Stress-response A/B barrel" evidence="1">
    <location>
        <begin position="9"/>
        <end position="105"/>
    </location>
</feature>
<dbReference type="RefSeq" id="WP_145431690.1">
    <property type="nucleotide sequence ID" value="NZ_CP036339.1"/>
</dbReference>
<dbReference type="KEGG" id="llh:I41_12560"/>
<dbReference type="SMART" id="SM00886">
    <property type="entry name" value="Dabb"/>
    <property type="match status" value="1"/>
</dbReference>
<evidence type="ECO:0000313" key="2">
    <source>
        <dbReference type="EMBL" id="QDT72090.1"/>
    </source>
</evidence>
<keyword evidence="3" id="KW-1185">Reference proteome</keyword>
<dbReference type="InterPro" id="IPR011008">
    <property type="entry name" value="Dimeric_a/b-barrel"/>
</dbReference>
<dbReference type="PROSITE" id="PS51502">
    <property type="entry name" value="S_R_A_B_BARREL"/>
    <property type="match status" value="1"/>
</dbReference>
<dbReference type="Gene3D" id="3.30.70.100">
    <property type="match status" value="1"/>
</dbReference>
<sequence length="107" mass="12047">MPVNSRTGLAHVVFFTLKDQSPAAREAFVAACDKYLTDHPGSIHYSAGVREPSYQRPVNDQEFDVALVVVFDSKEAHDQYQVAPRHKEFIAEQSPNWSKVRVFDALA</sequence>
<reference evidence="2 3" key="1">
    <citation type="submission" date="2019-02" db="EMBL/GenBank/DDBJ databases">
        <title>Deep-cultivation of Planctomycetes and their phenomic and genomic characterization uncovers novel biology.</title>
        <authorList>
            <person name="Wiegand S."/>
            <person name="Jogler M."/>
            <person name="Boedeker C."/>
            <person name="Pinto D."/>
            <person name="Vollmers J."/>
            <person name="Rivas-Marin E."/>
            <person name="Kohn T."/>
            <person name="Peeters S.H."/>
            <person name="Heuer A."/>
            <person name="Rast P."/>
            <person name="Oberbeckmann S."/>
            <person name="Bunk B."/>
            <person name="Jeske O."/>
            <person name="Meyerdierks A."/>
            <person name="Storesund J.E."/>
            <person name="Kallscheuer N."/>
            <person name="Luecker S."/>
            <person name="Lage O.M."/>
            <person name="Pohl T."/>
            <person name="Merkel B.J."/>
            <person name="Hornburger P."/>
            <person name="Mueller R.-W."/>
            <person name="Bruemmer F."/>
            <person name="Labrenz M."/>
            <person name="Spormann A.M."/>
            <person name="Op den Camp H."/>
            <person name="Overmann J."/>
            <person name="Amann R."/>
            <person name="Jetten M.S.M."/>
            <person name="Mascher T."/>
            <person name="Medema M.H."/>
            <person name="Devos D.P."/>
            <person name="Kaster A.-K."/>
            <person name="Ovreas L."/>
            <person name="Rohde M."/>
            <person name="Galperin M.Y."/>
            <person name="Jogler C."/>
        </authorList>
    </citation>
    <scope>NUCLEOTIDE SEQUENCE [LARGE SCALE GENOMIC DNA]</scope>
    <source>
        <strain evidence="2 3">I41</strain>
    </source>
</reference>
<name>A0A517TUP0_9BACT</name>
<dbReference type="InterPro" id="IPR013097">
    <property type="entry name" value="Dabb"/>
</dbReference>
<proteinExistence type="predicted"/>
<organism evidence="2 3">
    <name type="scientific">Lacipirellula limnantheis</name>
    <dbReference type="NCBI Taxonomy" id="2528024"/>
    <lineage>
        <taxon>Bacteria</taxon>
        <taxon>Pseudomonadati</taxon>
        <taxon>Planctomycetota</taxon>
        <taxon>Planctomycetia</taxon>
        <taxon>Pirellulales</taxon>
        <taxon>Lacipirellulaceae</taxon>
        <taxon>Lacipirellula</taxon>
    </lineage>
</organism>
<gene>
    <name evidence="2" type="ORF">I41_12560</name>
</gene>
<dbReference type="OrthoDB" id="8114960at2"/>
<dbReference type="Pfam" id="PF07876">
    <property type="entry name" value="Dabb"/>
    <property type="match status" value="1"/>
</dbReference>
<dbReference type="SUPFAM" id="SSF54909">
    <property type="entry name" value="Dimeric alpha+beta barrel"/>
    <property type="match status" value="1"/>
</dbReference>
<evidence type="ECO:0000259" key="1">
    <source>
        <dbReference type="PROSITE" id="PS51502"/>
    </source>
</evidence>
<accession>A0A517TUP0</accession>
<protein>
    <submittedName>
        <fullName evidence="2">Stress responsive A/B Barrel Domain protein</fullName>
    </submittedName>
</protein>
<evidence type="ECO:0000313" key="3">
    <source>
        <dbReference type="Proteomes" id="UP000317909"/>
    </source>
</evidence>